<sequence>VTVKDGEILSSMPAEGIVGVSIYGFGFLGGGDTAGRN</sequence>
<accession>A0A383D645</accession>
<dbReference type="AlphaFoldDB" id="A0A383D645"/>
<gene>
    <name evidence="1" type="ORF">METZ01_LOCUS492870</name>
</gene>
<reference evidence="1" key="1">
    <citation type="submission" date="2018-05" db="EMBL/GenBank/DDBJ databases">
        <authorList>
            <person name="Lanie J.A."/>
            <person name="Ng W.-L."/>
            <person name="Kazmierczak K.M."/>
            <person name="Andrzejewski T.M."/>
            <person name="Davidsen T.M."/>
            <person name="Wayne K.J."/>
            <person name="Tettelin H."/>
            <person name="Glass J.I."/>
            <person name="Rusch D."/>
            <person name="Podicherti R."/>
            <person name="Tsui H.-C.T."/>
            <person name="Winkler M.E."/>
        </authorList>
    </citation>
    <scope>NUCLEOTIDE SEQUENCE</scope>
</reference>
<dbReference type="EMBL" id="UINC01214677">
    <property type="protein sequence ID" value="SVE40016.1"/>
    <property type="molecule type" value="Genomic_DNA"/>
</dbReference>
<protein>
    <submittedName>
        <fullName evidence="1">Uncharacterized protein</fullName>
    </submittedName>
</protein>
<feature type="non-terminal residue" evidence="1">
    <location>
        <position position="1"/>
    </location>
</feature>
<evidence type="ECO:0000313" key="1">
    <source>
        <dbReference type="EMBL" id="SVE40016.1"/>
    </source>
</evidence>
<name>A0A383D645_9ZZZZ</name>
<organism evidence="1">
    <name type="scientific">marine metagenome</name>
    <dbReference type="NCBI Taxonomy" id="408172"/>
    <lineage>
        <taxon>unclassified sequences</taxon>
        <taxon>metagenomes</taxon>
        <taxon>ecological metagenomes</taxon>
    </lineage>
</organism>
<proteinExistence type="predicted"/>